<dbReference type="PANTHER" id="PTHR33755">
    <property type="entry name" value="TOXIN PARE1-RELATED"/>
    <property type="match status" value="1"/>
</dbReference>
<dbReference type="AlphaFoldDB" id="A0A916WKA4"/>
<keyword evidence="4" id="KW-1185">Reference proteome</keyword>
<comment type="similarity">
    <text evidence="1">Belongs to the RelE toxin family.</text>
</comment>
<dbReference type="InterPro" id="IPR035093">
    <property type="entry name" value="RelE/ParE_toxin_dom_sf"/>
</dbReference>
<comment type="caution">
    <text evidence="3">The sequence shown here is derived from an EMBL/GenBank/DDBJ whole genome shotgun (WGS) entry which is preliminary data.</text>
</comment>
<organism evidence="3 4">
    <name type="scientific">Brucella endophytica</name>
    <dbReference type="NCBI Taxonomy" id="1963359"/>
    <lineage>
        <taxon>Bacteria</taxon>
        <taxon>Pseudomonadati</taxon>
        <taxon>Pseudomonadota</taxon>
        <taxon>Alphaproteobacteria</taxon>
        <taxon>Hyphomicrobiales</taxon>
        <taxon>Brucellaceae</taxon>
        <taxon>Brucella/Ochrobactrum group</taxon>
        <taxon>Brucella</taxon>
    </lineage>
</organism>
<dbReference type="PANTHER" id="PTHR33755:SF6">
    <property type="entry name" value="PLASMID STABILIZATION SYSTEM PROTEIN"/>
    <property type="match status" value="1"/>
</dbReference>
<evidence type="ECO:0000313" key="4">
    <source>
        <dbReference type="Proteomes" id="UP000646478"/>
    </source>
</evidence>
<dbReference type="InterPro" id="IPR051803">
    <property type="entry name" value="TA_system_RelE-like_toxin"/>
</dbReference>
<evidence type="ECO:0008006" key="5">
    <source>
        <dbReference type="Google" id="ProtNLM"/>
    </source>
</evidence>
<protein>
    <recommendedName>
        <fullName evidence="5">Type II toxin-antitoxin system RelE/ParE family toxin</fullName>
    </recommendedName>
</protein>
<sequence length="101" mass="11447">MRRPVIWAREALQELREQTELIARDNPSAARRVADRIRDAAKALGEVPTGRRGRVAGIYEKSLGRPPHIIAYALRPMNGCESVFIVHIIHTARDWPSGQWP</sequence>
<dbReference type="Gene3D" id="3.30.2310.20">
    <property type="entry name" value="RelE-like"/>
    <property type="match status" value="1"/>
</dbReference>
<evidence type="ECO:0000313" key="3">
    <source>
        <dbReference type="EMBL" id="GGB08184.1"/>
    </source>
</evidence>
<dbReference type="RefSeq" id="WP_188825987.1">
    <property type="nucleotide sequence ID" value="NZ_BMHH01000024.1"/>
</dbReference>
<reference evidence="3" key="1">
    <citation type="journal article" date="2014" name="Int. J. Syst. Evol. Microbiol.">
        <title>Complete genome sequence of Corynebacterium casei LMG S-19264T (=DSM 44701T), isolated from a smear-ripened cheese.</title>
        <authorList>
            <consortium name="US DOE Joint Genome Institute (JGI-PGF)"/>
            <person name="Walter F."/>
            <person name="Albersmeier A."/>
            <person name="Kalinowski J."/>
            <person name="Ruckert C."/>
        </authorList>
    </citation>
    <scope>NUCLEOTIDE SEQUENCE</scope>
    <source>
        <strain evidence="3">CGMCC 1.15082</strain>
    </source>
</reference>
<dbReference type="Pfam" id="PF05016">
    <property type="entry name" value="ParE_toxin"/>
    <property type="match status" value="1"/>
</dbReference>
<dbReference type="Proteomes" id="UP000646478">
    <property type="component" value="Unassembled WGS sequence"/>
</dbReference>
<keyword evidence="2" id="KW-1277">Toxin-antitoxin system</keyword>
<accession>A0A916WKA4</accession>
<reference evidence="3" key="2">
    <citation type="submission" date="2020-09" db="EMBL/GenBank/DDBJ databases">
        <authorList>
            <person name="Sun Q."/>
            <person name="Zhou Y."/>
        </authorList>
    </citation>
    <scope>NUCLEOTIDE SEQUENCE</scope>
    <source>
        <strain evidence="3">CGMCC 1.15082</strain>
    </source>
</reference>
<gene>
    <name evidence="3" type="ORF">GCM10011491_40270</name>
</gene>
<evidence type="ECO:0000256" key="2">
    <source>
        <dbReference type="ARBA" id="ARBA00022649"/>
    </source>
</evidence>
<name>A0A916WKA4_9HYPH</name>
<dbReference type="InterPro" id="IPR007712">
    <property type="entry name" value="RelE/ParE_toxin"/>
</dbReference>
<dbReference type="EMBL" id="BMHH01000024">
    <property type="protein sequence ID" value="GGB08184.1"/>
    <property type="molecule type" value="Genomic_DNA"/>
</dbReference>
<evidence type="ECO:0000256" key="1">
    <source>
        <dbReference type="ARBA" id="ARBA00006226"/>
    </source>
</evidence>
<proteinExistence type="inferred from homology"/>